<sequence length="386" mass="42140">MTQSLAHTLATARFYGAKSEAIDETEVLLSAPATAEGEQLSLVAVHHGGSCDLYQLLLNDKEEDVLGARATELGEALSSGTPAGWGTWHELRPFPAGLHGRQLSGEQSNTSLIFSDGQRDRVVLKYFRKLEPGINPEVELLAGMGPTEHVAPVYGWVDTEFQGQTYVTAVAQEFIADSEDGWKRALRWAEAGQSFAEDARLLGEATADVHRALAEGFPAPALTGEEVATKLMGRFRSLADRVPYLERFATGVEERYRSLEGSTPAHRVHGDLHLGQVLRTPERYVLIDFEGEPARPLAERRQPDAAVRDVAGLVRSIDYASQSVEAPSTWAEETTSALLEGYGADPADPFLTAYVLDKALYEVAYEVDNRPDWAHIPRAAVEKALG</sequence>
<dbReference type="InterPro" id="IPR011009">
    <property type="entry name" value="Kinase-like_dom_sf"/>
</dbReference>
<reference evidence="1" key="1">
    <citation type="submission" date="2022-01" db="EMBL/GenBank/DDBJ databases">
        <title>Corynebacterium sp. nov isolated from isolated from the feces of the greater white-fronted geese (Anser albifrons) at Poyang Lake, PR China.</title>
        <authorList>
            <person name="Liu Q."/>
        </authorList>
    </citation>
    <scope>NUCLEOTIDE SEQUENCE</scope>
    <source>
        <strain evidence="1">JCM 32435</strain>
    </source>
</reference>
<proteinExistence type="predicted"/>
<dbReference type="AlphaFoldDB" id="A0A9X1QQ64"/>
<gene>
    <name evidence="1" type="ORF">L1O03_03145</name>
</gene>
<evidence type="ECO:0000313" key="1">
    <source>
        <dbReference type="EMBL" id="MCF4006175.1"/>
    </source>
</evidence>
<accession>A0A9X1QQ64</accession>
<comment type="caution">
    <text evidence="1">The sequence shown here is derived from an EMBL/GenBank/DDBJ whole genome shotgun (WGS) entry which is preliminary data.</text>
</comment>
<protein>
    <submittedName>
        <fullName evidence="1">Phosphotransferase</fullName>
    </submittedName>
</protein>
<organism evidence="1 2">
    <name type="scientific">Corynebacterium uropygiale</name>
    <dbReference type="NCBI Taxonomy" id="1775911"/>
    <lineage>
        <taxon>Bacteria</taxon>
        <taxon>Bacillati</taxon>
        <taxon>Actinomycetota</taxon>
        <taxon>Actinomycetes</taxon>
        <taxon>Mycobacteriales</taxon>
        <taxon>Corynebacteriaceae</taxon>
        <taxon>Corynebacterium</taxon>
    </lineage>
</organism>
<dbReference type="EMBL" id="JAKGSI010000001">
    <property type="protein sequence ID" value="MCF4006175.1"/>
    <property type="molecule type" value="Genomic_DNA"/>
</dbReference>
<evidence type="ECO:0000313" key="2">
    <source>
        <dbReference type="Proteomes" id="UP001139336"/>
    </source>
</evidence>
<dbReference type="SUPFAM" id="SSF56112">
    <property type="entry name" value="Protein kinase-like (PK-like)"/>
    <property type="match status" value="1"/>
</dbReference>
<keyword evidence="2" id="KW-1185">Reference proteome</keyword>
<dbReference type="RefSeq" id="WP_236117948.1">
    <property type="nucleotide sequence ID" value="NZ_JAKGSI010000001.1"/>
</dbReference>
<dbReference type="Gene3D" id="3.90.1200.10">
    <property type="match status" value="1"/>
</dbReference>
<name>A0A9X1QQ64_9CORY</name>
<dbReference type="Proteomes" id="UP001139336">
    <property type="component" value="Unassembled WGS sequence"/>
</dbReference>